<feature type="compositionally biased region" description="Pro residues" evidence="1">
    <location>
        <begin position="24"/>
        <end position="34"/>
    </location>
</feature>
<protein>
    <submittedName>
        <fullName evidence="3">KTSC domain-containing protein</fullName>
    </submittedName>
</protein>
<proteinExistence type="predicted"/>
<dbReference type="Pfam" id="PF13619">
    <property type="entry name" value="KTSC"/>
    <property type="match status" value="1"/>
</dbReference>
<evidence type="ECO:0000256" key="1">
    <source>
        <dbReference type="SAM" id="MobiDB-lite"/>
    </source>
</evidence>
<gene>
    <name evidence="3" type="ORF">OG699_38185</name>
</gene>
<evidence type="ECO:0000259" key="2">
    <source>
        <dbReference type="Pfam" id="PF13619"/>
    </source>
</evidence>
<dbReference type="AlphaFoldDB" id="A0AAU3IA48"/>
<evidence type="ECO:0000313" key="3">
    <source>
        <dbReference type="EMBL" id="WTZ13289.1"/>
    </source>
</evidence>
<feature type="domain" description="KTSC" evidence="2">
    <location>
        <begin position="38"/>
        <end position="84"/>
    </location>
</feature>
<accession>A0AAU3IA48</accession>
<dbReference type="InterPro" id="IPR025309">
    <property type="entry name" value="KTSC_dom"/>
</dbReference>
<feature type="region of interest" description="Disordered" evidence="1">
    <location>
        <begin position="1"/>
        <end position="39"/>
    </location>
</feature>
<sequence length="103" mass="11616">MSGDLANAIQLAKDGDDTELLPYQPTPSINPPRPRTLAAGYDKDSQTLRVRFRNGQVYGYYNVPPNVWRNFKRVKSPGRAINRTLNSFAYAPEHDLDEPTGDH</sequence>
<organism evidence="3">
    <name type="scientific">Streptomyces sp. NBC_01393</name>
    <dbReference type="NCBI Taxonomy" id="2903851"/>
    <lineage>
        <taxon>Bacteria</taxon>
        <taxon>Bacillati</taxon>
        <taxon>Actinomycetota</taxon>
        <taxon>Actinomycetes</taxon>
        <taxon>Kitasatosporales</taxon>
        <taxon>Streptomycetaceae</taxon>
        <taxon>Streptomyces</taxon>
    </lineage>
</organism>
<dbReference type="EMBL" id="CP109546">
    <property type="protein sequence ID" value="WTZ13289.1"/>
    <property type="molecule type" value="Genomic_DNA"/>
</dbReference>
<reference evidence="3" key="1">
    <citation type="submission" date="2022-10" db="EMBL/GenBank/DDBJ databases">
        <title>The complete genomes of actinobacterial strains from the NBC collection.</title>
        <authorList>
            <person name="Joergensen T.S."/>
            <person name="Alvarez Arevalo M."/>
            <person name="Sterndorff E.B."/>
            <person name="Faurdal D."/>
            <person name="Vuksanovic O."/>
            <person name="Mourched A.-S."/>
            <person name="Charusanti P."/>
            <person name="Shaw S."/>
            <person name="Blin K."/>
            <person name="Weber T."/>
        </authorList>
    </citation>
    <scope>NUCLEOTIDE SEQUENCE</scope>
    <source>
        <strain evidence="3">NBC_01393</strain>
    </source>
</reference>
<name>A0AAU3IA48_9ACTN</name>